<dbReference type="RefSeq" id="WP_006979223.1">
    <property type="nucleotide sequence ID" value="NZ_ABVL01000004.1"/>
</dbReference>
<protein>
    <submittedName>
        <fullName evidence="2">Uncharacterized protein</fullName>
    </submittedName>
</protein>
<evidence type="ECO:0000256" key="1">
    <source>
        <dbReference type="SAM" id="MobiDB-lite"/>
    </source>
</evidence>
<dbReference type="Proteomes" id="UP000005824">
    <property type="component" value="Unassembled WGS sequence"/>
</dbReference>
<keyword evidence="3" id="KW-1185">Reference proteome</keyword>
<dbReference type="AlphaFoldDB" id="B4CZ10"/>
<organism evidence="2 3">
    <name type="scientific">Chthoniobacter flavus Ellin428</name>
    <dbReference type="NCBI Taxonomy" id="497964"/>
    <lineage>
        <taxon>Bacteria</taxon>
        <taxon>Pseudomonadati</taxon>
        <taxon>Verrucomicrobiota</taxon>
        <taxon>Spartobacteria</taxon>
        <taxon>Chthoniobacterales</taxon>
        <taxon>Chthoniobacteraceae</taxon>
        <taxon>Chthoniobacter</taxon>
    </lineage>
</organism>
<feature type="compositionally biased region" description="Basic and acidic residues" evidence="1">
    <location>
        <begin position="163"/>
        <end position="175"/>
    </location>
</feature>
<evidence type="ECO:0000313" key="2">
    <source>
        <dbReference type="EMBL" id="EDY20701.1"/>
    </source>
</evidence>
<gene>
    <name evidence="2" type="ORF">CfE428DRAFT_1898</name>
</gene>
<reference evidence="2 3" key="1">
    <citation type="journal article" date="2011" name="J. Bacteriol.">
        <title>Genome sequence of Chthoniobacter flavus Ellin428, an aerobic heterotrophic soil bacterium.</title>
        <authorList>
            <person name="Kant R."/>
            <person name="van Passel M.W."/>
            <person name="Palva A."/>
            <person name="Lucas S."/>
            <person name="Lapidus A."/>
            <person name="Glavina Del Rio T."/>
            <person name="Dalin E."/>
            <person name="Tice H."/>
            <person name="Bruce D."/>
            <person name="Goodwin L."/>
            <person name="Pitluck S."/>
            <person name="Larimer F.W."/>
            <person name="Land M.L."/>
            <person name="Hauser L."/>
            <person name="Sangwan P."/>
            <person name="de Vos W.M."/>
            <person name="Janssen P.H."/>
            <person name="Smidt H."/>
        </authorList>
    </citation>
    <scope>NUCLEOTIDE SEQUENCE [LARGE SCALE GENOMIC DNA]</scope>
    <source>
        <strain evidence="2 3">Ellin428</strain>
    </source>
</reference>
<proteinExistence type="predicted"/>
<comment type="caution">
    <text evidence="2">The sequence shown here is derived from an EMBL/GenBank/DDBJ whole genome shotgun (WGS) entry which is preliminary data.</text>
</comment>
<sequence length="175" mass="19459" precursor="true">MKTSLLCVLLGLFTLGMGGKPPVAIRFYVEGNRQDTETFSSPVHLENPPRDAFIEKIPVINERMIRAIYPFQAANGTWGCSFKLDEDGRISLDTFSGSRRGSSVVAMLSTQKHTRKVIDMVIDKQISDGVITIPYGLTELEISFLTKEFPVLGQSKNKKKKKETPSEEHPASPES</sequence>
<evidence type="ECO:0000313" key="3">
    <source>
        <dbReference type="Proteomes" id="UP000005824"/>
    </source>
</evidence>
<feature type="region of interest" description="Disordered" evidence="1">
    <location>
        <begin position="155"/>
        <end position="175"/>
    </location>
</feature>
<dbReference type="InParanoid" id="B4CZ10"/>
<name>B4CZ10_9BACT</name>
<dbReference type="STRING" id="497964.CfE428DRAFT_1898"/>
<dbReference type="EMBL" id="ABVL01000004">
    <property type="protein sequence ID" value="EDY20701.1"/>
    <property type="molecule type" value="Genomic_DNA"/>
</dbReference>
<accession>B4CZ10</accession>